<sequence length="339" mass="35408">MNASPPAAAPASGTATRTPATTSLLDHPLRMAVALPLLLALLLVPPVALALGEGFYIGVASRVLVFALAATSLNLILGFGGMVSFGHAAFVGLGAYTVGILMQSGVVSGWVAWPAAMLVAGLFALVIGAISLRTQGVYFIMITLAFAQMLFYLMVSLKAYGGEDGLSLPSRSHLGLGLDLSNDTQFYYVVLAVFALAFVAVQRLLNARFGHVLQGVRENEQRMHALGFPVMRVKLAAFTLAGALAGLAGALLANQGGFVSPSLMQWSQSGMLMVMCILGGVGHLYGGLVGAAAFLLIEEVLVAYTIHWQFGLGALLLLVVLVAPNGLLSLGRRWALRKG</sequence>
<dbReference type="PANTHER" id="PTHR30482">
    <property type="entry name" value="HIGH-AFFINITY BRANCHED-CHAIN AMINO ACID TRANSPORT SYSTEM PERMEASE"/>
    <property type="match status" value="1"/>
</dbReference>
<protein>
    <submittedName>
        <fullName evidence="7">Branched-chain amino acid ABC transporter permease</fullName>
    </submittedName>
</protein>
<evidence type="ECO:0000256" key="2">
    <source>
        <dbReference type="ARBA" id="ARBA00022475"/>
    </source>
</evidence>
<dbReference type="InterPro" id="IPR043428">
    <property type="entry name" value="LivM-like"/>
</dbReference>
<comment type="caution">
    <text evidence="7">The sequence shown here is derived from an EMBL/GenBank/DDBJ whole genome shotgun (WGS) entry which is preliminary data.</text>
</comment>
<dbReference type="InterPro" id="IPR001851">
    <property type="entry name" value="ABC_transp_permease"/>
</dbReference>
<keyword evidence="8" id="KW-1185">Reference proteome</keyword>
<proteinExistence type="predicted"/>
<feature type="transmembrane region" description="Helical" evidence="6">
    <location>
        <begin position="110"/>
        <end position="130"/>
    </location>
</feature>
<feature type="transmembrane region" description="Helical" evidence="6">
    <location>
        <begin position="31"/>
        <end position="51"/>
    </location>
</feature>
<dbReference type="EMBL" id="BAABEX010000007">
    <property type="protein sequence ID" value="GAA4421561.1"/>
    <property type="molecule type" value="Genomic_DNA"/>
</dbReference>
<name>A0ABP8L3R4_9BURK</name>
<evidence type="ECO:0000256" key="5">
    <source>
        <dbReference type="ARBA" id="ARBA00023136"/>
    </source>
</evidence>
<evidence type="ECO:0000313" key="8">
    <source>
        <dbReference type="Proteomes" id="UP001501788"/>
    </source>
</evidence>
<reference evidence="8" key="1">
    <citation type="journal article" date="2019" name="Int. J. Syst. Evol. Microbiol.">
        <title>The Global Catalogue of Microorganisms (GCM) 10K type strain sequencing project: providing services to taxonomists for standard genome sequencing and annotation.</title>
        <authorList>
            <consortium name="The Broad Institute Genomics Platform"/>
            <consortium name="The Broad Institute Genome Sequencing Center for Infectious Disease"/>
            <person name="Wu L."/>
            <person name="Ma J."/>
        </authorList>
    </citation>
    <scope>NUCLEOTIDE SEQUENCE [LARGE SCALE GENOMIC DNA]</scope>
    <source>
        <strain evidence="8">JCM 31890</strain>
    </source>
</reference>
<dbReference type="Pfam" id="PF02653">
    <property type="entry name" value="BPD_transp_2"/>
    <property type="match status" value="1"/>
</dbReference>
<feature type="transmembrane region" description="Helical" evidence="6">
    <location>
        <begin position="63"/>
        <end position="90"/>
    </location>
</feature>
<feature type="transmembrane region" description="Helical" evidence="6">
    <location>
        <begin position="272"/>
        <end position="296"/>
    </location>
</feature>
<evidence type="ECO:0000256" key="3">
    <source>
        <dbReference type="ARBA" id="ARBA00022692"/>
    </source>
</evidence>
<evidence type="ECO:0000256" key="1">
    <source>
        <dbReference type="ARBA" id="ARBA00004651"/>
    </source>
</evidence>
<keyword evidence="2" id="KW-1003">Cell membrane</keyword>
<accession>A0ABP8L3R4</accession>
<comment type="subcellular location">
    <subcellularLocation>
        <location evidence="1">Cell membrane</location>
        <topology evidence="1">Multi-pass membrane protein</topology>
    </subcellularLocation>
</comment>
<evidence type="ECO:0000256" key="4">
    <source>
        <dbReference type="ARBA" id="ARBA00022989"/>
    </source>
</evidence>
<dbReference type="Proteomes" id="UP001501788">
    <property type="component" value="Unassembled WGS sequence"/>
</dbReference>
<feature type="transmembrane region" description="Helical" evidence="6">
    <location>
        <begin position="137"/>
        <end position="155"/>
    </location>
</feature>
<keyword evidence="5 6" id="KW-0472">Membrane</keyword>
<feature type="transmembrane region" description="Helical" evidence="6">
    <location>
        <begin position="308"/>
        <end position="328"/>
    </location>
</feature>
<dbReference type="PANTHER" id="PTHR30482:SF17">
    <property type="entry name" value="ABC TRANSPORTER ATP-BINDING PROTEIN"/>
    <property type="match status" value="1"/>
</dbReference>
<gene>
    <name evidence="7" type="ORF">GCM10023090_10910</name>
</gene>
<keyword evidence="4 6" id="KW-1133">Transmembrane helix</keyword>
<organism evidence="7 8">
    <name type="scientific">Acidovorax lacteus</name>
    <dbReference type="NCBI Taxonomy" id="1924988"/>
    <lineage>
        <taxon>Bacteria</taxon>
        <taxon>Pseudomonadati</taxon>
        <taxon>Pseudomonadota</taxon>
        <taxon>Betaproteobacteria</taxon>
        <taxon>Burkholderiales</taxon>
        <taxon>Comamonadaceae</taxon>
        <taxon>Acidovorax</taxon>
    </lineage>
</organism>
<feature type="transmembrane region" description="Helical" evidence="6">
    <location>
        <begin position="186"/>
        <end position="205"/>
    </location>
</feature>
<evidence type="ECO:0000256" key="6">
    <source>
        <dbReference type="SAM" id="Phobius"/>
    </source>
</evidence>
<keyword evidence="3 6" id="KW-0812">Transmembrane</keyword>
<dbReference type="CDD" id="cd06581">
    <property type="entry name" value="TM_PBP1_LivM_like"/>
    <property type="match status" value="1"/>
</dbReference>
<evidence type="ECO:0000313" key="7">
    <source>
        <dbReference type="EMBL" id="GAA4421561.1"/>
    </source>
</evidence>